<protein>
    <submittedName>
        <fullName evidence="1">Uncharacterized protein</fullName>
    </submittedName>
</protein>
<proteinExistence type="predicted"/>
<dbReference type="RefSeq" id="XP_062744214.1">
    <property type="nucleotide sequence ID" value="XM_062883446.1"/>
</dbReference>
<organism evidence="1 2">
    <name type="scientific">Podospora pseudocomata</name>
    <dbReference type="NCBI Taxonomy" id="2093779"/>
    <lineage>
        <taxon>Eukaryota</taxon>
        <taxon>Fungi</taxon>
        <taxon>Dikarya</taxon>
        <taxon>Ascomycota</taxon>
        <taxon>Pezizomycotina</taxon>
        <taxon>Sordariomycetes</taxon>
        <taxon>Sordariomycetidae</taxon>
        <taxon>Sordariales</taxon>
        <taxon>Podosporaceae</taxon>
        <taxon>Podospora</taxon>
    </lineage>
</organism>
<sequence>MISLAEFLPTIASIFCAAASDIAASIPSAASLSIARLFLSPRNEIFQPTMQRSSDRLHILILEHHPILLVRNELVSLRLLLGGLEEKQDFLDDRLR</sequence>
<gene>
    <name evidence="1" type="ORF">QC762_0047930</name>
</gene>
<evidence type="ECO:0000313" key="1">
    <source>
        <dbReference type="EMBL" id="KAK4655239.1"/>
    </source>
</evidence>
<comment type="caution">
    <text evidence="1">The sequence shown here is derived from an EMBL/GenBank/DDBJ whole genome shotgun (WGS) entry which is preliminary data.</text>
</comment>
<name>A0ABR0GI31_9PEZI</name>
<dbReference type="GeneID" id="87903041"/>
<evidence type="ECO:0000313" key="2">
    <source>
        <dbReference type="Proteomes" id="UP001323405"/>
    </source>
</evidence>
<dbReference type="Proteomes" id="UP001323405">
    <property type="component" value="Unassembled WGS sequence"/>
</dbReference>
<accession>A0ABR0GI31</accession>
<reference evidence="1 2" key="1">
    <citation type="journal article" date="2023" name="bioRxiv">
        <title>High-quality genome assemblies of four members of thePodospora anserinaspecies complex.</title>
        <authorList>
            <person name="Ament-Velasquez S.L."/>
            <person name="Vogan A.A."/>
            <person name="Wallerman O."/>
            <person name="Hartmann F."/>
            <person name="Gautier V."/>
            <person name="Silar P."/>
            <person name="Giraud T."/>
            <person name="Johannesson H."/>
        </authorList>
    </citation>
    <scope>NUCLEOTIDE SEQUENCE [LARGE SCALE GENOMIC DNA]</scope>
    <source>
        <strain evidence="1 2">CBS 415.72m</strain>
    </source>
</reference>
<dbReference type="EMBL" id="JAFFHA010000005">
    <property type="protein sequence ID" value="KAK4655239.1"/>
    <property type="molecule type" value="Genomic_DNA"/>
</dbReference>
<keyword evidence="2" id="KW-1185">Reference proteome</keyword>